<evidence type="ECO:0000259" key="3">
    <source>
        <dbReference type="Pfam" id="PF23678"/>
    </source>
</evidence>
<dbReference type="PROSITE" id="PS51318">
    <property type="entry name" value="TAT"/>
    <property type="match status" value="1"/>
</dbReference>
<reference evidence="5" key="1">
    <citation type="journal article" date="2019" name="Int. J. Syst. Evol. Microbiol.">
        <title>The Global Catalogue of Microorganisms (GCM) 10K type strain sequencing project: providing services to taxonomists for standard genome sequencing and annotation.</title>
        <authorList>
            <consortium name="The Broad Institute Genomics Platform"/>
            <consortium name="The Broad Institute Genome Sequencing Center for Infectious Disease"/>
            <person name="Wu L."/>
            <person name="Ma J."/>
        </authorList>
    </citation>
    <scope>NUCLEOTIDE SEQUENCE [LARGE SCALE GENOMIC DNA]</scope>
    <source>
        <strain evidence="5">NBRC 102030</strain>
    </source>
</reference>
<keyword evidence="1" id="KW-1133">Transmembrane helix</keyword>
<feature type="domain" description="Dienelactone hydrolase" evidence="2">
    <location>
        <begin position="123"/>
        <end position="322"/>
    </location>
</feature>
<dbReference type="InterPro" id="IPR057802">
    <property type="entry name" value="YqhI_dom"/>
</dbReference>
<evidence type="ECO:0000259" key="2">
    <source>
        <dbReference type="Pfam" id="PF01738"/>
    </source>
</evidence>
<gene>
    <name evidence="4" type="primary">yghX</name>
    <name evidence="4" type="ORF">GCM10025855_27320</name>
</gene>
<name>A0ABQ6J6S6_9GAMM</name>
<dbReference type="InterPro" id="IPR002925">
    <property type="entry name" value="Dienelactn_hydro"/>
</dbReference>
<dbReference type="PANTHER" id="PTHR46623:SF6">
    <property type="entry name" value="ALPHA_BETA-HYDROLASES SUPERFAMILY PROTEIN"/>
    <property type="match status" value="1"/>
</dbReference>
<dbReference type="Pfam" id="PF01738">
    <property type="entry name" value="DLH"/>
    <property type="match status" value="1"/>
</dbReference>
<feature type="transmembrane region" description="Helical" evidence="1">
    <location>
        <begin position="48"/>
        <end position="70"/>
    </location>
</feature>
<dbReference type="InterPro" id="IPR006311">
    <property type="entry name" value="TAT_signal"/>
</dbReference>
<protein>
    <submittedName>
        <fullName evidence="4">Dienelactone hydrolase</fullName>
    </submittedName>
</protein>
<keyword evidence="1" id="KW-0812">Transmembrane</keyword>
<keyword evidence="5" id="KW-1185">Reference proteome</keyword>
<dbReference type="SUPFAM" id="SSF53474">
    <property type="entry name" value="alpha/beta-Hydrolases"/>
    <property type="match status" value="1"/>
</dbReference>
<dbReference type="InterPro" id="IPR051049">
    <property type="entry name" value="Dienelactone_hydrolase-like"/>
</dbReference>
<dbReference type="RefSeq" id="WP_284307237.1">
    <property type="nucleotide sequence ID" value="NZ_BSUY01000001.1"/>
</dbReference>
<dbReference type="Pfam" id="PF23678">
    <property type="entry name" value="YqhI"/>
    <property type="match status" value="1"/>
</dbReference>
<dbReference type="EMBL" id="BSUY01000001">
    <property type="protein sequence ID" value="GMA83199.1"/>
    <property type="molecule type" value="Genomic_DNA"/>
</dbReference>
<evidence type="ECO:0000313" key="4">
    <source>
        <dbReference type="EMBL" id="GMA83199.1"/>
    </source>
</evidence>
<dbReference type="PANTHER" id="PTHR46623">
    <property type="entry name" value="CARBOXYMETHYLENEBUTENOLIDASE-RELATED"/>
    <property type="match status" value="1"/>
</dbReference>
<sequence length="327" mass="35820">MTQQDKQTQGIITPQIAHDAQAIPQEAFDWYDEYAHGIIDRREFMGRLAGLVALGFTMTTLTGAFLPNYALAEQVSFNDPAIQASYVKFPSPNGFGEGRGYLVIPDELLIAASTAGEARTIDPSKKAAVVLVIHENRGLNPYIEDVARRLAAQGYIALAPDALYSLGGYPGNDDAGRTMQSSLDKAKIEQDFIAAAQFLKAHPQSNGKLGAVGFCFGGYIVNMLAATIPDELNAGVPFYGTPAAMPLRNRVKGPLMLQFAELDERVNDTWAEYETQLKANKADYIAYLYPNVHHGFHNDSTGRYDKATAELAWSRSLAFFETKLRGE</sequence>
<keyword evidence="4" id="KW-0378">Hydrolase</keyword>
<dbReference type="Gene3D" id="3.40.50.1820">
    <property type="entry name" value="alpha/beta hydrolase"/>
    <property type="match status" value="1"/>
</dbReference>
<accession>A0ABQ6J6S6</accession>
<evidence type="ECO:0000313" key="5">
    <source>
        <dbReference type="Proteomes" id="UP001157046"/>
    </source>
</evidence>
<comment type="caution">
    <text evidence="4">The sequence shown here is derived from an EMBL/GenBank/DDBJ whole genome shotgun (WGS) entry which is preliminary data.</text>
</comment>
<organism evidence="4 5">
    <name type="scientific">Shewanella glacialipiscicola</name>
    <dbReference type="NCBI Taxonomy" id="614069"/>
    <lineage>
        <taxon>Bacteria</taxon>
        <taxon>Pseudomonadati</taxon>
        <taxon>Pseudomonadota</taxon>
        <taxon>Gammaproteobacteria</taxon>
        <taxon>Alteromonadales</taxon>
        <taxon>Shewanellaceae</taxon>
        <taxon>Shewanella</taxon>
    </lineage>
</organism>
<dbReference type="GO" id="GO:0016787">
    <property type="term" value="F:hydrolase activity"/>
    <property type="evidence" value="ECO:0007669"/>
    <property type="project" value="UniProtKB-KW"/>
</dbReference>
<dbReference type="Proteomes" id="UP001157046">
    <property type="component" value="Unassembled WGS sequence"/>
</dbReference>
<dbReference type="InterPro" id="IPR029058">
    <property type="entry name" value="AB_hydrolase_fold"/>
</dbReference>
<proteinExistence type="predicted"/>
<keyword evidence="1" id="KW-0472">Membrane</keyword>
<feature type="domain" description="YqhI" evidence="3">
    <location>
        <begin position="19"/>
        <end position="49"/>
    </location>
</feature>
<evidence type="ECO:0000256" key="1">
    <source>
        <dbReference type="SAM" id="Phobius"/>
    </source>
</evidence>